<feature type="transmembrane region" description="Helical" evidence="2">
    <location>
        <begin position="37"/>
        <end position="54"/>
    </location>
</feature>
<proteinExistence type="predicted"/>
<name>A0ABX5XWC3_9BACT</name>
<keyword evidence="2" id="KW-0812">Transmembrane</keyword>
<keyword evidence="4" id="KW-1185">Reference proteome</keyword>
<dbReference type="InterPro" id="IPR025329">
    <property type="entry name" value="DUF4235"/>
</dbReference>
<evidence type="ECO:0000313" key="4">
    <source>
        <dbReference type="Proteomes" id="UP000318081"/>
    </source>
</evidence>
<protein>
    <recommendedName>
        <fullName evidence="5">DUF4235 domain-containing protein</fullName>
    </recommendedName>
</protein>
<organism evidence="3 4">
    <name type="scientific">Stieleria magnilauensis</name>
    <dbReference type="NCBI Taxonomy" id="2527963"/>
    <lineage>
        <taxon>Bacteria</taxon>
        <taxon>Pseudomonadati</taxon>
        <taxon>Planctomycetota</taxon>
        <taxon>Planctomycetia</taxon>
        <taxon>Pirellulales</taxon>
        <taxon>Pirellulaceae</taxon>
        <taxon>Stieleria</taxon>
    </lineage>
</organism>
<evidence type="ECO:0000256" key="1">
    <source>
        <dbReference type="SAM" id="MobiDB-lite"/>
    </source>
</evidence>
<feature type="transmembrane region" description="Helical" evidence="2">
    <location>
        <begin position="80"/>
        <end position="98"/>
    </location>
</feature>
<feature type="region of interest" description="Disordered" evidence="1">
    <location>
        <begin position="1"/>
        <end position="32"/>
    </location>
</feature>
<keyword evidence="2" id="KW-0472">Membrane</keyword>
<evidence type="ECO:0000256" key="2">
    <source>
        <dbReference type="SAM" id="Phobius"/>
    </source>
</evidence>
<sequence length="114" mass="12493">MIEQMQEKLSDLRDTAADRFHDEPDGRNTGIGKTENLLAYAAALGATLVARNALQAGWRTTLNREPPKNPASPEVDWKDALLWGAVSGALVGIVRIASRRASSGAYNRYVSKRR</sequence>
<reference evidence="3 4" key="1">
    <citation type="submission" date="2019-02" db="EMBL/GenBank/DDBJ databases">
        <title>Deep-cultivation of Planctomycetes and their phenomic and genomic characterization uncovers novel biology.</title>
        <authorList>
            <person name="Wiegand S."/>
            <person name="Jogler M."/>
            <person name="Boedeker C."/>
            <person name="Pinto D."/>
            <person name="Vollmers J."/>
            <person name="Rivas-Marin E."/>
            <person name="Kohn T."/>
            <person name="Peeters S.H."/>
            <person name="Heuer A."/>
            <person name="Rast P."/>
            <person name="Oberbeckmann S."/>
            <person name="Bunk B."/>
            <person name="Jeske O."/>
            <person name="Meyerdierks A."/>
            <person name="Storesund J.E."/>
            <person name="Kallscheuer N."/>
            <person name="Luecker S."/>
            <person name="Lage O.M."/>
            <person name="Pohl T."/>
            <person name="Merkel B.J."/>
            <person name="Hornburger P."/>
            <person name="Mueller R.-W."/>
            <person name="Bruemmer F."/>
            <person name="Labrenz M."/>
            <person name="Spormann A.M."/>
            <person name="Op den Camp H."/>
            <person name="Overmann J."/>
            <person name="Amann R."/>
            <person name="Jetten M.S.M."/>
            <person name="Mascher T."/>
            <person name="Medema M.H."/>
            <person name="Devos D.P."/>
            <person name="Kaster A.-K."/>
            <person name="Ovreas L."/>
            <person name="Rohde M."/>
            <person name="Galperin M.Y."/>
            <person name="Jogler C."/>
        </authorList>
    </citation>
    <scope>NUCLEOTIDE SEQUENCE [LARGE SCALE GENOMIC DNA]</scope>
    <source>
        <strain evidence="3 4">TBK1r</strain>
    </source>
</reference>
<evidence type="ECO:0008006" key="5">
    <source>
        <dbReference type="Google" id="ProtNLM"/>
    </source>
</evidence>
<feature type="compositionally biased region" description="Basic and acidic residues" evidence="1">
    <location>
        <begin position="1"/>
        <end position="26"/>
    </location>
</feature>
<dbReference type="Pfam" id="PF14019">
    <property type="entry name" value="DUF4235"/>
    <property type="match status" value="1"/>
</dbReference>
<dbReference type="EMBL" id="CP036432">
    <property type="protein sequence ID" value="QDV86324.1"/>
    <property type="molecule type" value="Genomic_DNA"/>
</dbReference>
<accession>A0ABX5XWC3</accession>
<evidence type="ECO:0000313" key="3">
    <source>
        <dbReference type="EMBL" id="QDV86324.1"/>
    </source>
</evidence>
<dbReference type="RefSeq" id="WP_419580388.1">
    <property type="nucleotide sequence ID" value="NZ_CP036432.1"/>
</dbReference>
<gene>
    <name evidence="3" type="ORF">TBK1r_53430</name>
</gene>
<keyword evidence="2" id="KW-1133">Transmembrane helix</keyword>
<dbReference type="Proteomes" id="UP000318081">
    <property type="component" value="Chromosome"/>
</dbReference>